<dbReference type="Pfam" id="PF07168">
    <property type="entry name" value="Ureide_permease"/>
    <property type="match status" value="1"/>
</dbReference>
<feature type="transmembrane region" description="Helical" evidence="10">
    <location>
        <begin position="264"/>
        <end position="284"/>
    </location>
</feature>
<feature type="transmembrane region" description="Helical" evidence="10">
    <location>
        <begin position="305"/>
        <end position="324"/>
    </location>
</feature>
<feature type="transmembrane region" description="Helical" evidence="10">
    <location>
        <begin position="88"/>
        <end position="109"/>
    </location>
</feature>
<dbReference type="InterPro" id="IPR009834">
    <property type="entry name" value="Ureide_permease"/>
</dbReference>
<feature type="transmembrane region" description="Helical" evidence="10">
    <location>
        <begin position="365"/>
        <end position="384"/>
    </location>
</feature>
<dbReference type="PANTHER" id="PTHR31081:SF5">
    <property type="entry name" value="UREIDE PERMEASE 1-RELATED"/>
    <property type="match status" value="1"/>
</dbReference>
<evidence type="ECO:0000313" key="11">
    <source>
        <dbReference type="EMBL" id="OAO17832.1"/>
    </source>
</evidence>
<evidence type="ECO:0000256" key="7">
    <source>
        <dbReference type="ARBA" id="ARBA00022989"/>
    </source>
</evidence>
<evidence type="ECO:0000256" key="10">
    <source>
        <dbReference type="SAM" id="Phobius"/>
    </source>
</evidence>
<dbReference type="EMBL" id="LXWW01000016">
    <property type="protein sequence ID" value="OAO17832.1"/>
    <property type="molecule type" value="Genomic_DNA"/>
</dbReference>
<comment type="caution">
    <text evidence="11">The sequence shown here is derived from an EMBL/GenBank/DDBJ whole genome shotgun (WGS) entry which is preliminary data.</text>
</comment>
<dbReference type="GO" id="GO:0015505">
    <property type="term" value="F:uracil:monoatomic cation symporter activity"/>
    <property type="evidence" value="ECO:0007669"/>
    <property type="project" value="TreeGrafter"/>
</dbReference>
<evidence type="ECO:0000256" key="3">
    <source>
        <dbReference type="ARBA" id="ARBA00022448"/>
    </source>
</evidence>
<dbReference type="InterPro" id="IPR030189">
    <property type="entry name" value="UPS_plant"/>
</dbReference>
<evidence type="ECO:0000256" key="8">
    <source>
        <dbReference type="ARBA" id="ARBA00023136"/>
    </source>
</evidence>
<feature type="region of interest" description="Disordered" evidence="9">
    <location>
        <begin position="172"/>
        <end position="211"/>
    </location>
</feature>
<keyword evidence="8 10" id="KW-0472">Membrane</keyword>
<keyword evidence="6" id="KW-0067">ATP-binding</keyword>
<dbReference type="GO" id="GO:0005274">
    <property type="term" value="F:allantoin:proton symporter activity"/>
    <property type="evidence" value="ECO:0007669"/>
    <property type="project" value="TreeGrafter"/>
</dbReference>
<keyword evidence="4 10" id="KW-0812">Transmembrane</keyword>
<evidence type="ECO:0000256" key="6">
    <source>
        <dbReference type="ARBA" id="ARBA00022840"/>
    </source>
</evidence>
<feature type="transmembrane region" description="Helical" evidence="10">
    <location>
        <begin position="35"/>
        <end position="57"/>
    </location>
</feature>
<organism evidence="11 12">
    <name type="scientific">Blastocystis sp. subtype 1 (strain ATCC 50177 / NandII)</name>
    <dbReference type="NCBI Taxonomy" id="478820"/>
    <lineage>
        <taxon>Eukaryota</taxon>
        <taxon>Sar</taxon>
        <taxon>Stramenopiles</taxon>
        <taxon>Bigyra</taxon>
        <taxon>Opalozoa</taxon>
        <taxon>Opalinata</taxon>
        <taxon>Blastocystidae</taxon>
        <taxon>Blastocystis</taxon>
    </lineage>
</organism>
<keyword evidence="12" id="KW-1185">Reference proteome</keyword>
<protein>
    <submittedName>
        <fullName evidence="11">Uncharacterized protein</fullName>
    </submittedName>
</protein>
<dbReference type="GO" id="GO:0005524">
    <property type="term" value="F:ATP binding"/>
    <property type="evidence" value="ECO:0007669"/>
    <property type="project" value="UniProtKB-KW"/>
</dbReference>
<feature type="transmembrane region" description="Helical" evidence="10">
    <location>
        <begin position="6"/>
        <end position="23"/>
    </location>
</feature>
<gene>
    <name evidence="11" type="ORF">AV274_0435</name>
</gene>
<keyword evidence="3" id="KW-0813">Transport</keyword>
<evidence type="ECO:0000256" key="1">
    <source>
        <dbReference type="ARBA" id="ARBA00004141"/>
    </source>
</evidence>
<feature type="transmembrane region" description="Helical" evidence="10">
    <location>
        <begin position="116"/>
        <end position="136"/>
    </location>
</feature>
<keyword evidence="7 10" id="KW-1133">Transmembrane helix</keyword>
<evidence type="ECO:0000256" key="9">
    <source>
        <dbReference type="SAM" id="MobiDB-lite"/>
    </source>
</evidence>
<keyword evidence="5" id="KW-0547">Nucleotide-binding</keyword>
<dbReference type="Proteomes" id="UP000078348">
    <property type="component" value="Unassembled WGS sequence"/>
</dbReference>
<reference evidence="11" key="1">
    <citation type="submission" date="2016-05" db="EMBL/GenBank/DDBJ databases">
        <title>Nuclear genome of Blastocystis sp. subtype 1 NandII.</title>
        <authorList>
            <person name="Gentekaki E."/>
            <person name="Curtis B."/>
            <person name="Stairs C."/>
            <person name="Eme L."/>
            <person name="Herman E."/>
            <person name="Klimes V."/>
            <person name="Arias M.C."/>
            <person name="Elias M."/>
            <person name="Hilliou F."/>
            <person name="Klute M."/>
            <person name="Malik S.-B."/>
            <person name="Pightling A."/>
            <person name="Rachubinski R."/>
            <person name="Salas D."/>
            <person name="Schlacht A."/>
            <person name="Suga H."/>
            <person name="Archibald J."/>
            <person name="Ball S.G."/>
            <person name="Clark G."/>
            <person name="Dacks J."/>
            <person name="Van Der Giezen M."/>
            <person name="Tsaousis A."/>
            <person name="Roger A."/>
        </authorList>
    </citation>
    <scope>NUCLEOTIDE SEQUENCE [LARGE SCALE GENOMIC DNA]</scope>
    <source>
        <strain evidence="11">NandII</strain>
    </source>
</reference>
<evidence type="ECO:0000256" key="4">
    <source>
        <dbReference type="ARBA" id="ARBA00022692"/>
    </source>
</evidence>
<feature type="transmembrane region" description="Helical" evidence="10">
    <location>
        <begin position="330"/>
        <end position="353"/>
    </location>
</feature>
<feature type="compositionally biased region" description="Basic and acidic residues" evidence="9">
    <location>
        <begin position="172"/>
        <end position="183"/>
    </location>
</feature>
<feature type="compositionally biased region" description="Low complexity" evidence="9">
    <location>
        <begin position="184"/>
        <end position="210"/>
    </location>
</feature>
<accession>A0A196SNR4</accession>
<dbReference type="OrthoDB" id="413772at2759"/>
<comment type="similarity">
    <text evidence="2">Belongs to the plant ureide permease (TC 2.A.7.19) family.</text>
</comment>
<feature type="transmembrane region" description="Helical" evidence="10">
    <location>
        <begin position="142"/>
        <end position="162"/>
    </location>
</feature>
<comment type="subcellular location">
    <subcellularLocation>
        <location evidence="1">Membrane</location>
        <topology evidence="1">Multi-pass membrane protein</topology>
    </subcellularLocation>
</comment>
<proteinExistence type="inferred from homology"/>
<sequence length="385" mass="41765">MFVSHSKVVSLLLAIMTMITWGTNKIAVKYLTYPVSLYTIDFFVWVFIFHTILSLTLGARWFPDDNKDAFQNIFDIIKRGPSHYWRQLGGPFIAGATTMGFTLIMFVLVDGYGLTSAIPLLFGSSMLIGVIITYLMEPKGNPWLIFIGVGVLFFAVVLNTISSNMNQKCQKKKMEEDAKKAESSEPAAAPAEPAAPAAPAAEPTAESAESITMPLVEEEPKKLLSMKAFITLGISAAVCDVFYAPCTAMGKDPSGVLSLSPYGVFQIVSLASVVVVFPFAYIVMRHPLKGPKCGWKDYFGASWAQRWPAIWSAGLLALGNFGYASAGDSLGYAIGYALSRGTLLVSALLGVFVYKEFSGADCPTWTTQIIALLLFVTAILLEAFA</sequence>
<dbReference type="PANTHER" id="PTHR31081">
    <property type="entry name" value="UREIDE PERMEASE 1-RELATED-RELATED"/>
    <property type="match status" value="1"/>
</dbReference>
<evidence type="ECO:0000313" key="12">
    <source>
        <dbReference type="Proteomes" id="UP000078348"/>
    </source>
</evidence>
<name>A0A196SNR4_BLAHN</name>
<dbReference type="GO" id="GO:0016020">
    <property type="term" value="C:membrane"/>
    <property type="evidence" value="ECO:0007669"/>
    <property type="project" value="UniProtKB-SubCell"/>
</dbReference>
<evidence type="ECO:0000256" key="5">
    <source>
        <dbReference type="ARBA" id="ARBA00022741"/>
    </source>
</evidence>
<dbReference type="AlphaFoldDB" id="A0A196SNR4"/>
<evidence type="ECO:0000256" key="2">
    <source>
        <dbReference type="ARBA" id="ARBA00005931"/>
    </source>
</evidence>